<dbReference type="AlphaFoldDB" id="A0A1E5R2I1"/>
<gene>
    <name evidence="6" type="ORF">AWRI3579_g3937</name>
</gene>
<dbReference type="GO" id="GO:0000324">
    <property type="term" value="C:fungal-type vacuole"/>
    <property type="evidence" value="ECO:0007669"/>
    <property type="project" value="TreeGrafter"/>
</dbReference>
<feature type="transmembrane region" description="Helical" evidence="5">
    <location>
        <begin position="563"/>
        <end position="584"/>
    </location>
</feature>
<keyword evidence="3 5" id="KW-1133">Transmembrane helix</keyword>
<dbReference type="PANTHER" id="PTHR23502:SF34">
    <property type="entry name" value="PROTEIN HOL1"/>
    <property type="match status" value="1"/>
</dbReference>
<feature type="transmembrane region" description="Helical" evidence="5">
    <location>
        <begin position="129"/>
        <end position="148"/>
    </location>
</feature>
<feature type="transmembrane region" description="Helical" evidence="5">
    <location>
        <begin position="241"/>
        <end position="263"/>
    </location>
</feature>
<reference evidence="7" key="1">
    <citation type="journal article" date="2016" name="Genome Announc.">
        <title>Genome sequences of three species of Hanseniaspora isolated from spontaneous wine fermentations.</title>
        <authorList>
            <person name="Sternes P.R."/>
            <person name="Lee D."/>
            <person name="Kutyna D.R."/>
            <person name="Borneman A.R."/>
        </authorList>
    </citation>
    <scope>NUCLEOTIDE SEQUENCE [LARGE SCALE GENOMIC DNA]</scope>
    <source>
        <strain evidence="7">AWRI3579</strain>
    </source>
</reference>
<accession>A0A1E5R2I1</accession>
<dbReference type="FunFam" id="1.20.1250.20:FF:000224">
    <property type="entry name" value="MFS transporter, putative"/>
    <property type="match status" value="2"/>
</dbReference>
<dbReference type="InterPro" id="IPR011701">
    <property type="entry name" value="MFS"/>
</dbReference>
<evidence type="ECO:0000256" key="3">
    <source>
        <dbReference type="ARBA" id="ARBA00022989"/>
    </source>
</evidence>
<protein>
    <submittedName>
        <fullName evidence="6">Protein HOL1</fullName>
    </submittedName>
</protein>
<dbReference type="InParanoid" id="A0A1E5R2I1"/>
<keyword evidence="4 5" id="KW-0472">Membrane</keyword>
<dbReference type="FunCoup" id="A0A1E5R2I1">
    <property type="interactions" value="26"/>
</dbReference>
<name>A0A1E5R2I1_9ASCO</name>
<dbReference type="Gene3D" id="1.20.1250.20">
    <property type="entry name" value="MFS general substrate transporter like domains"/>
    <property type="match status" value="1"/>
</dbReference>
<evidence type="ECO:0000256" key="4">
    <source>
        <dbReference type="ARBA" id="ARBA00023136"/>
    </source>
</evidence>
<dbReference type="SUPFAM" id="SSF103473">
    <property type="entry name" value="MFS general substrate transporter"/>
    <property type="match status" value="1"/>
</dbReference>
<comment type="caution">
    <text evidence="6">The sequence shown here is derived from an EMBL/GenBank/DDBJ whole genome shotgun (WGS) entry which is preliminary data.</text>
</comment>
<feature type="transmembrane region" description="Helical" evidence="5">
    <location>
        <begin position="154"/>
        <end position="172"/>
    </location>
</feature>
<sequence length="641" mass="71326">MVDSTSLEQFTDPLHPDYVPGTFNIYLEMGQDSQAYDEEAYAQSGDDSASNIFSNHMKKDKKSGIVLMPQPSDSPNDPLNWSYWRKAWHFALMAYITAFTAATSNMAGATQDALNEKYGISYNSMNTGAGVLFLSIGWGTLFCAPFANLYGRKLTYLICIVMGLCGAIWMGLSSRVRDTIWSQLFIGASEACAEAQVQLSLSDIFFQHQLGSVLTVYILATSVGTFLGPLIAGYISDLTTFRWVGYIALIISGGTLLVFVLGCEETYFDRTLYKTPMNTDPLEGQHLEGIAKYPSNSDNSHGADEKLQNKINVSTAIKKKKENDIDAQHPSDIQQILSQVYSNNIPEAEIGHDKISPLATATADGNGIPGLNLELIDGSLESPKTYLQRMALITKATNLRGWGFKQYFQYMYLNMRMFAFPAVWISGLFWGWQDVLLSFYLTIEEDNYYDDPWDYSDAAVAIMNVPTLIGAVIGCMYAGVISDHFVVWLSKRKNGIYEAEYRLYFSFAVAILSPAGLFMFGIASGRGFTNWRTAYMGLAFIGFGWGCAGDIAMAYLMDCYPEMVLEGMVCTSLINNNLACIFTFTCSDWLDASGIENTFIALGVLTFFFTSLALPMFIYGKKARKWSKDRYLAFISIRDGF</sequence>
<keyword evidence="7" id="KW-1185">Reference proteome</keyword>
<dbReference type="OrthoDB" id="5215911at2759"/>
<dbReference type="GO" id="GO:0022857">
    <property type="term" value="F:transmembrane transporter activity"/>
    <property type="evidence" value="ECO:0007669"/>
    <property type="project" value="InterPro"/>
</dbReference>
<evidence type="ECO:0000313" key="7">
    <source>
        <dbReference type="Proteomes" id="UP000095728"/>
    </source>
</evidence>
<feature type="transmembrane region" description="Helical" evidence="5">
    <location>
        <begin position="418"/>
        <end position="441"/>
    </location>
</feature>
<keyword evidence="2 5" id="KW-0812">Transmembrane</keyword>
<organism evidence="6 7">
    <name type="scientific">Hanseniaspora osmophila</name>
    <dbReference type="NCBI Taxonomy" id="56408"/>
    <lineage>
        <taxon>Eukaryota</taxon>
        <taxon>Fungi</taxon>
        <taxon>Dikarya</taxon>
        <taxon>Ascomycota</taxon>
        <taxon>Saccharomycotina</taxon>
        <taxon>Saccharomycetes</taxon>
        <taxon>Saccharomycodales</taxon>
        <taxon>Saccharomycodaceae</taxon>
        <taxon>Hanseniaspora</taxon>
    </lineage>
</organism>
<proteinExistence type="predicted"/>
<dbReference type="InterPro" id="IPR036259">
    <property type="entry name" value="MFS_trans_sf"/>
</dbReference>
<evidence type="ECO:0000256" key="1">
    <source>
        <dbReference type="ARBA" id="ARBA00004141"/>
    </source>
</evidence>
<dbReference type="GO" id="GO:0005886">
    <property type="term" value="C:plasma membrane"/>
    <property type="evidence" value="ECO:0007669"/>
    <property type="project" value="TreeGrafter"/>
</dbReference>
<feature type="transmembrane region" description="Helical" evidence="5">
    <location>
        <begin position="87"/>
        <end position="108"/>
    </location>
</feature>
<feature type="transmembrane region" description="Helical" evidence="5">
    <location>
        <begin position="461"/>
        <end position="489"/>
    </location>
</feature>
<feature type="transmembrane region" description="Helical" evidence="5">
    <location>
        <begin position="599"/>
        <end position="620"/>
    </location>
</feature>
<dbReference type="STRING" id="56408.A0A1E5R2I1"/>
<dbReference type="Pfam" id="PF07690">
    <property type="entry name" value="MFS_1"/>
    <property type="match status" value="1"/>
</dbReference>
<evidence type="ECO:0000256" key="2">
    <source>
        <dbReference type="ARBA" id="ARBA00022692"/>
    </source>
</evidence>
<feature type="transmembrane region" description="Helical" evidence="5">
    <location>
        <begin position="501"/>
        <end position="522"/>
    </location>
</feature>
<dbReference type="EMBL" id="LPNM01000011">
    <property type="protein sequence ID" value="OEJ81117.1"/>
    <property type="molecule type" value="Genomic_DNA"/>
</dbReference>
<dbReference type="PANTHER" id="PTHR23502">
    <property type="entry name" value="MAJOR FACILITATOR SUPERFAMILY"/>
    <property type="match status" value="1"/>
</dbReference>
<feature type="transmembrane region" description="Helical" evidence="5">
    <location>
        <begin position="214"/>
        <end position="235"/>
    </location>
</feature>
<feature type="transmembrane region" description="Helical" evidence="5">
    <location>
        <begin position="534"/>
        <end position="556"/>
    </location>
</feature>
<evidence type="ECO:0000256" key="5">
    <source>
        <dbReference type="SAM" id="Phobius"/>
    </source>
</evidence>
<dbReference type="Proteomes" id="UP000095728">
    <property type="component" value="Unassembled WGS sequence"/>
</dbReference>
<evidence type="ECO:0000313" key="6">
    <source>
        <dbReference type="EMBL" id="OEJ81117.1"/>
    </source>
</evidence>
<comment type="subcellular location">
    <subcellularLocation>
        <location evidence="1">Membrane</location>
        <topology evidence="1">Multi-pass membrane protein</topology>
    </subcellularLocation>
</comment>